<reference evidence="2" key="1">
    <citation type="journal article" date="2022" name="Int. J. Syst. Evol. Microbiol.">
        <title>Anaeromyxobacter oryzae sp. nov., Anaeromyxobacter diazotrophicus sp. nov. and Anaeromyxobacter paludicola sp. nov., isolated from paddy soils.</title>
        <authorList>
            <person name="Itoh H."/>
            <person name="Xu Z."/>
            <person name="Mise K."/>
            <person name="Masuda Y."/>
            <person name="Ushijima N."/>
            <person name="Hayakawa C."/>
            <person name="Shiratori Y."/>
            <person name="Senoo K."/>
        </authorList>
    </citation>
    <scope>NUCLEOTIDE SEQUENCE [LARGE SCALE GENOMIC DNA]</scope>
    <source>
        <strain evidence="2">Red232</strain>
    </source>
</reference>
<dbReference type="RefSeq" id="WP_248356213.1">
    <property type="nucleotide sequence ID" value="NZ_AP025591.1"/>
</dbReference>
<proteinExistence type="predicted"/>
<gene>
    <name evidence="1" type="ORF">AMOR_54130</name>
</gene>
<sequence>MPAVVDRNERCPLCGLEFSAEGQGCRPSCPMSKGCKVLCCPGCGYSFPQETGLAGRLRQLFDRMKKERGVTP</sequence>
<evidence type="ECO:0000313" key="1">
    <source>
        <dbReference type="EMBL" id="BDG06417.1"/>
    </source>
</evidence>
<organism evidence="1 2">
    <name type="scientific">Anaeromyxobacter oryzae</name>
    <dbReference type="NCBI Taxonomy" id="2918170"/>
    <lineage>
        <taxon>Bacteria</taxon>
        <taxon>Pseudomonadati</taxon>
        <taxon>Myxococcota</taxon>
        <taxon>Myxococcia</taxon>
        <taxon>Myxococcales</taxon>
        <taxon>Cystobacterineae</taxon>
        <taxon>Anaeromyxobacteraceae</taxon>
        <taxon>Anaeromyxobacter</taxon>
    </lineage>
</organism>
<protein>
    <submittedName>
        <fullName evidence="1">Uncharacterized protein</fullName>
    </submittedName>
</protein>
<keyword evidence="2" id="KW-1185">Reference proteome</keyword>
<evidence type="ECO:0000313" key="2">
    <source>
        <dbReference type="Proteomes" id="UP001162891"/>
    </source>
</evidence>
<name>A0ABM7X3R7_9BACT</name>
<dbReference type="EMBL" id="AP025591">
    <property type="protein sequence ID" value="BDG06417.1"/>
    <property type="molecule type" value="Genomic_DNA"/>
</dbReference>
<accession>A0ABM7X3R7</accession>
<dbReference type="Proteomes" id="UP001162891">
    <property type="component" value="Chromosome"/>
</dbReference>